<name>A0A1G9MDH8_9RHOB</name>
<dbReference type="AlphaFoldDB" id="A0A1G9MDH8"/>
<evidence type="ECO:0000313" key="2">
    <source>
        <dbReference type="Proteomes" id="UP000199382"/>
    </source>
</evidence>
<dbReference type="EMBL" id="FNEK01000109">
    <property type="protein sequence ID" value="SDL72316.1"/>
    <property type="molecule type" value="Genomic_DNA"/>
</dbReference>
<dbReference type="RefSeq" id="WP_093164347.1">
    <property type="nucleotide sequence ID" value="NZ_FNEK01000109.1"/>
</dbReference>
<sequence>MTHAHLYPTPSELERLIWHMPKCAEGADNDWSKNFAMSIVRQSFRKNWKPSPKQVNIMRRMVSDLFVNAGQEEFSVIE</sequence>
<proteinExistence type="predicted"/>
<dbReference type="Proteomes" id="UP000199382">
    <property type="component" value="Unassembled WGS sequence"/>
</dbReference>
<dbReference type="STRING" id="571298.SAMN04488026_11093"/>
<gene>
    <name evidence="1" type="ORF">SAMN04488026_11093</name>
</gene>
<evidence type="ECO:0000313" key="1">
    <source>
        <dbReference type="EMBL" id="SDL72316.1"/>
    </source>
</evidence>
<reference evidence="1 2" key="1">
    <citation type="submission" date="2016-10" db="EMBL/GenBank/DDBJ databases">
        <authorList>
            <person name="de Groot N.N."/>
        </authorList>
    </citation>
    <scope>NUCLEOTIDE SEQUENCE [LARGE SCALE GENOMIC DNA]</scope>
    <source>
        <strain evidence="1 2">DSM 25294</strain>
    </source>
</reference>
<organism evidence="1 2">
    <name type="scientific">Aliiruegeria lutimaris</name>
    <dbReference type="NCBI Taxonomy" id="571298"/>
    <lineage>
        <taxon>Bacteria</taxon>
        <taxon>Pseudomonadati</taxon>
        <taxon>Pseudomonadota</taxon>
        <taxon>Alphaproteobacteria</taxon>
        <taxon>Rhodobacterales</taxon>
        <taxon>Roseobacteraceae</taxon>
        <taxon>Aliiruegeria</taxon>
    </lineage>
</organism>
<dbReference type="OrthoDB" id="7866188at2"/>
<keyword evidence="2" id="KW-1185">Reference proteome</keyword>
<accession>A0A1G9MDH8</accession>
<protein>
    <submittedName>
        <fullName evidence="1">Uncharacterized protein</fullName>
    </submittedName>
</protein>